<dbReference type="PANTHER" id="PTHR31365">
    <property type="entry name" value="EXPRESSED PROTEIN"/>
    <property type="match status" value="1"/>
</dbReference>
<dbReference type="EMBL" id="JBBPBN010000012">
    <property type="protein sequence ID" value="KAK9026866.1"/>
    <property type="molecule type" value="Genomic_DNA"/>
</dbReference>
<name>A0ABR2SNL7_9ROSI</name>
<feature type="region of interest" description="Disordered" evidence="1">
    <location>
        <begin position="26"/>
        <end position="163"/>
    </location>
</feature>
<sequence>MAGGGRGRKEDPLVINSTNVFAALGSLKKKKKKGNEKENLGSSSKSKGMKGLGKEAEKKEVFWAPSPLKVKSWADVDEEDDDDYYASMAPPTSAWGIPKEPEPVLEESESDEDGLDEVDDDVEEEHENEAEMQAEVDPPAISKPPEPSVVNKEAEKQLSKKELKKKGLEELDAVLADFGLRKPQTGDSNDSQGAEQGKKPVSNGKIEKKENAPAESKSAKKKKKKDKSSKEAKESSQGLPESTDARNDGKETGETKKPEEPSPVDVKEKLKKVAPAKKKKSSKEMDAAARAAANEAAARSARLAAAKKKEKNHYNQQPLRTHTRAVRPVASGWHLKSLKKAQALGLGGLHFLSVSGAGFFAVALTKGMQDARFASWSAHSLSSSAIVDMMPDHHHL</sequence>
<organism evidence="3 4">
    <name type="scientific">Hibiscus sabdariffa</name>
    <name type="common">roselle</name>
    <dbReference type="NCBI Taxonomy" id="183260"/>
    <lineage>
        <taxon>Eukaryota</taxon>
        <taxon>Viridiplantae</taxon>
        <taxon>Streptophyta</taxon>
        <taxon>Embryophyta</taxon>
        <taxon>Tracheophyta</taxon>
        <taxon>Spermatophyta</taxon>
        <taxon>Magnoliopsida</taxon>
        <taxon>eudicotyledons</taxon>
        <taxon>Gunneridae</taxon>
        <taxon>Pentapetalae</taxon>
        <taxon>rosids</taxon>
        <taxon>malvids</taxon>
        <taxon>Malvales</taxon>
        <taxon>Malvaceae</taxon>
        <taxon>Malvoideae</taxon>
        <taxon>Hibiscus</taxon>
    </lineage>
</organism>
<feature type="compositionally biased region" description="Basic and acidic residues" evidence="1">
    <location>
        <begin position="243"/>
        <end position="268"/>
    </location>
</feature>
<evidence type="ECO:0000256" key="2">
    <source>
        <dbReference type="SAM" id="Phobius"/>
    </source>
</evidence>
<dbReference type="PANTHER" id="PTHR31365:SF4">
    <property type="entry name" value="OS05G0179800 PROTEIN"/>
    <property type="match status" value="1"/>
</dbReference>
<feature type="compositionally biased region" description="Basic and acidic residues" evidence="1">
    <location>
        <begin position="152"/>
        <end position="163"/>
    </location>
</feature>
<accession>A0ABR2SNL7</accession>
<keyword evidence="4" id="KW-1185">Reference proteome</keyword>
<keyword evidence="2" id="KW-0812">Transmembrane</keyword>
<feature type="compositionally biased region" description="Polar residues" evidence="1">
    <location>
        <begin position="185"/>
        <end position="194"/>
    </location>
</feature>
<feature type="compositionally biased region" description="Basic residues" evidence="1">
    <location>
        <begin position="269"/>
        <end position="281"/>
    </location>
</feature>
<evidence type="ECO:0000256" key="1">
    <source>
        <dbReference type="SAM" id="MobiDB-lite"/>
    </source>
</evidence>
<evidence type="ECO:0000313" key="4">
    <source>
        <dbReference type="Proteomes" id="UP001396334"/>
    </source>
</evidence>
<keyword evidence="2" id="KW-1133">Transmembrane helix</keyword>
<proteinExistence type="predicted"/>
<feature type="transmembrane region" description="Helical" evidence="2">
    <location>
        <begin position="343"/>
        <end position="364"/>
    </location>
</feature>
<evidence type="ECO:0000313" key="3">
    <source>
        <dbReference type="EMBL" id="KAK9026866.1"/>
    </source>
</evidence>
<protein>
    <submittedName>
        <fullName evidence="3">Uncharacterized protein</fullName>
    </submittedName>
</protein>
<feature type="compositionally biased region" description="Acidic residues" evidence="1">
    <location>
        <begin position="75"/>
        <end position="84"/>
    </location>
</feature>
<feature type="compositionally biased region" description="Basic and acidic residues" evidence="1">
    <location>
        <begin position="52"/>
        <end position="61"/>
    </location>
</feature>
<feature type="compositionally biased region" description="Acidic residues" evidence="1">
    <location>
        <begin position="103"/>
        <end position="134"/>
    </location>
</feature>
<gene>
    <name evidence="3" type="ORF">V6N11_066725</name>
</gene>
<reference evidence="3 4" key="1">
    <citation type="journal article" date="2024" name="G3 (Bethesda)">
        <title>Genome assembly of Hibiscus sabdariffa L. provides insights into metabolisms of medicinal natural products.</title>
        <authorList>
            <person name="Kim T."/>
        </authorList>
    </citation>
    <scope>NUCLEOTIDE SEQUENCE [LARGE SCALE GENOMIC DNA]</scope>
    <source>
        <strain evidence="3">TK-2024</strain>
        <tissue evidence="3">Old leaves</tissue>
    </source>
</reference>
<dbReference type="Proteomes" id="UP001396334">
    <property type="component" value="Unassembled WGS sequence"/>
</dbReference>
<keyword evidence="2" id="KW-0472">Membrane</keyword>
<feature type="region of interest" description="Disordered" evidence="1">
    <location>
        <begin position="179"/>
        <end position="292"/>
    </location>
</feature>
<comment type="caution">
    <text evidence="3">The sequence shown here is derived from an EMBL/GenBank/DDBJ whole genome shotgun (WGS) entry which is preliminary data.</text>
</comment>